<name>A0AB33XV78_LACRH</name>
<protein>
    <submittedName>
        <fullName evidence="1">Uncharacterized protein</fullName>
    </submittedName>
</protein>
<proteinExistence type="predicted"/>
<accession>A0AB33XV78</accession>
<dbReference type="EMBL" id="AMQX01000005">
    <property type="protein sequence ID" value="EKS51386.1"/>
    <property type="molecule type" value="Genomic_DNA"/>
</dbReference>
<reference evidence="1 2" key="1">
    <citation type="journal article" date="2013" name="Genome Announc.">
        <title>Draft Genome Sequence of Staphylococcus simulans UMC-CNS-990, Isolated from a Case of Chronic Bovine Mastitis.</title>
        <authorList>
            <person name="Calcutt M.J."/>
            <person name="Foecking M.F."/>
            <person name="Hsieh H.Y."/>
            <person name="Perry J."/>
            <person name="Stewart G.C."/>
            <person name="Middleton J.R."/>
        </authorList>
    </citation>
    <scope>NUCLEOTIDE SEQUENCE [LARGE SCALE GENOMIC DNA]</scope>
    <source>
        <strain evidence="1 2">LRHMDP3</strain>
    </source>
</reference>
<comment type="caution">
    <text evidence="1">The sequence shown here is derived from an EMBL/GenBank/DDBJ whole genome shotgun (WGS) entry which is preliminary data.</text>
</comment>
<evidence type="ECO:0000313" key="1">
    <source>
        <dbReference type="EMBL" id="EKS51386.1"/>
    </source>
</evidence>
<dbReference type="Proteomes" id="UP000009352">
    <property type="component" value="Unassembled WGS sequence"/>
</dbReference>
<organism evidence="1 2">
    <name type="scientific">Lacticaseibacillus rhamnosus LRHMDP3</name>
    <dbReference type="NCBI Taxonomy" id="1203259"/>
    <lineage>
        <taxon>Bacteria</taxon>
        <taxon>Bacillati</taxon>
        <taxon>Bacillota</taxon>
        <taxon>Bacilli</taxon>
        <taxon>Lactobacillales</taxon>
        <taxon>Lactobacillaceae</taxon>
        <taxon>Lacticaseibacillus</taxon>
    </lineage>
</organism>
<sequence length="37" mass="3909">MVRNGQSVAITSEAAYVLGYAHNALTITRSPAQESCV</sequence>
<gene>
    <name evidence="1" type="ORF">LRHMDP3_1111</name>
</gene>
<evidence type="ECO:0000313" key="2">
    <source>
        <dbReference type="Proteomes" id="UP000009352"/>
    </source>
</evidence>
<dbReference type="AlphaFoldDB" id="A0AB33XV78"/>